<protein>
    <submittedName>
        <fullName evidence="1">Chromosome segregation ATPase</fullName>
    </submittedName>
    <submittedName>
        <fullName evidence="3">Chromosome_segregation ATPase</fullName>
    </submittedName>
</protein>
<name>A0AA86UHE1_9EUKA</name>
<dbReference type="EMBL" id="CAXDID020000115">
    <property type="protein sequence ID" value="CAL6030474.1"/>
    <property type="molecule type" value="Genomic_DNA"/>
</dbReference>
<accession>A0AA86UHE1</accession>
<reference evidence="3 5" key="2">
    <citation type="submission" date="2024-07" db="EMBL/GenBank/DDBJ databases">
        <authorList>
            <person name="Akdeniz Z."/>
        </authorList>
    </citation>
    <scope>NUCLEOTIDE SEQUENCE [LARGE SCALE GENOMIC DNA]</scope>
</reference>
<evidence type="ECO:0000313" key="1">
    <source>
        <dbReference type="EMBL" id="CAI9951237.1"/>
    </source>
</evidence>
<evidence type="ECO:0000313" key="4">
    <source>
        <dbReference type="EMBL" id="CAL6030478.1"/>
    </source>
</evidence>
<dbReference type="InterPro" id="IPR027417">
    <property type="entry name" value="P-loop_NTPase"/>
</dbReference>
<keyword evidence="5" id="KW-1185">Reference proteome</keyword>
<evidence type="ECO:0000313" key="5">
    <source>
        <dbReference type="Proteomes" id="UP001642409"/>
    </source>
</evidence>
<reference evidence="1" key="1">
    <citation type="submission" date="2023-06" db="EMBL/GenBank/DDBJ databases">
        <authorList>
            <person name="Kurt Z."/>
        </authorList>
    </citation>
    <scope>NUCLEOTIDE SEQUENCE</scope>
</reference>
<dbReference type="Proteomes" id="UP001642409">
    <property type="component" value="Unassembled WGS sequence"/>
</dbReference>
<sequence length="43" mass="5025">MYIQEFKGSQFIIVSLKEGMFNHANQLFKVRFQDGMSRVEAAK</sequence>
<organism evidence="1">
    <name type="scientific">Hexamita inflata</name>
    <dbReference type="NCBI Taxonomy" id="28002"/>
    <lineage>
        <taxon>Eukaryota</taxon>
        <taxon>Metamonada</taxon>
        <taxon>Diplomonadida</taxon>
        <taxon>Hexamitidae</taxon>
        <taxon>Hexamitinae</taxon>
        <taxon>Hexamita</taxon>
    </lineage>
</organism>
<dbReference type="EMBL" id="CAXDID020000115">
    <property type="protein sequence ID" value="CAL6030478.1"/>
    <property type="molecule type" value="Genomic_DNA"/>
</dbReference>
<comment type="caution">
    <text evidence="1">The sequence shown here is derived from an EMBL/GenBank/DDBJ whole genome shotgun (WGS) entry which is preliminary data.</text>
</comment>
<dbReference type="EMBL" id="CATOUU010000822">
    <property type="protein sequence ID" value="CAI9951241.1"/>
    <property type="molecule type" value="Genomic_DNA"/>
</dbReference>
<dbReference type="AlphaFoldDB" id="A0AA86UHE1"/>
<gene>
    <name evidence="3" type="ORF">HINF_LOCUS33351</name>
    <name evidence="4" type="ORF">HINF_LOCUS33355</name>
    <name evidence="1" type="ORF">HINF_LOCUS38882</name>
    <name evidence="2" type="ORF">HINF_LOCUS38886</name>
</gene>
<dbReference type="EMBL" id="CATOUU010000822">
    <property type="protein sequence ID" value="CAI9951237.1"/>
    <property type="molecule type" value="Genomic_DNA"/>
</dbReference>
<evidence type="ECO:0000313" key="2">
    <source>
        <dbReference type="EMBL" id="CAI9951241.1"/>
    </source>
</evidence>
<proteinExistence type="predicted"/>
<dbReference type="Gene3D" id="3.40.50.300">
    <property type="entry name" value="P-loop containing nucleotide triphosphate hydrolases"/>
    <property type="match status" value="1"/>
</dbReference>
<evidence type="ECO:0000313" key="3">
    <source>
        <dbReference type="EMBL" id="CAL6030474.1"/>
    </source>
</evidence>